<dbReference type="OrthoDB" id="9792898at2"/>
<evidence type="ECO:0000256" key="1">
    <source>
        <dbReference type="SAM" id="MobiDB-lite"/>
    </source>
</evidence>
<keyword evidence="4" id="KW-1185">Reference proteome</keyword>
<dbReference type="Pfam" id="PF09723">
    <property type="entry name" value="Zn_ribbon_8"/>
    <property type="match status" value="1"/>
</dbReference>
<gene>
    <name evidence="3" type="ORF">E3T27_14670</name>
</gene>
<evidence type="ECO:0000313" key="4">
    <source>
        <dbReference type="Proteomes" id="UP000298424"/>
    </source>
</evidence>
<feature type="domain" description="Putative regulatory protein FmdB zinc ribbon" evidence="2">
    <location>
        <begin position="1"/>
        <end position="41"/>
    </location>
</feature>
<dbReference type="Proteomes" id="UP000298424">
    <property type="component" value="Unassembled WGS sequence"/>
</dbReference>
<feature type="region of interest" description="Disordered" evidence="1">
    <location>
        <begin position="63"/>
        <end position="96"/>
    </location>
</feature>
<reference evidence="3 4" key="1">
    <citation type="submission" date="2019-03" db="EMBL/GenBank/DDBJ databases">
        <title>Genomics of glacier-inhabiting Cryobacterium strains.</title>
        <authorList>
            <person name="Liu Q."/>
            <person name="Xin Y.-H."/>
        </authorList>
    </citation>
    <scope>NUCLEOTIDE SEQUENCE [LARGE SCALE GENOMIC DNA]</scope>
    <source>
        <strain evidence="3 4">TMT1-1</strain>
    </source>
</reference>
<dbReference type="EMBL" id="SOGT01000015">
    <property type="protein sequence ID" value="TFD24014.1"/>
    <property type="molecule type" value="Genomic_DNA"/>
</dbReference>
<dbReference type="NCBIfam" id="TIGR02605">
    <property type="entry name" value="CxxC_CxxC_SSSS"/>
    <property type="match status" value="1"/>
</dbReference>
<comment type="caution">
    <text evidence="3">The sequence shown here is derived from an EMBL/GenBank/DDBJ whole genome shotgun (WGS) entry which is preliminary data.</text>
</comment>
<dbReference type="InterPro" id="IPR013429">
    <property type="entry name" value="Regulatory_FmdB_Zinc_ribbon"/>
</dbReference>
<dbReference type="SMART" id="SM00834">
    <property type="entry name" value="CxxC_CXXC_SSSS"/>
    <property type="match status" value="1"/>
</dbReference>
<sequence>MPIYEYRCPDCADFDLVFEMRSVPDLVSCPTCACTARRRMSAPGISTASSAAFRLIDDTKRSAHEPAVVNSPAPGRRSGPAQKYTLNPLHKKLPRP</sequence>
<accession>A0A4R8ZB09</accession>
<name>A0A4R8ZB09_9MICO</name>
<evidence type="ECO:0000259" key="2">
    <source>
        <dbReference type="SMART" id="SM00834"/>
    </source>
</evidence>
<dbReference type="AlphaFoldDB" id="A0A4R8ZB09"/>
<protein>
    <submittedName>
        <fullName evidence="3">Zinc ribbon domain-containing protein</fullName>
    </submittedName>
</protein>
<proteinExistence type="predicted"/>
<evidence type="ECO:0000313" key="3">
    <source>
        <dbReference type="EMBL" id="TFD24014.1"/>
    </source>
</evidence>
<organism evidence="3 4">
    <name type="scientific">Cryobacterium lyxosi</name>
    <dbReference type="NCBI Taxonomy" id="1259228"/>
    <lineage>
        <taxon>Bacteria</taxon>
        <taxon>Bacillati</taxon>
        <taxon>Actinomycetota</taxon>
        <taxon>Actinomycetes</taxon>
        <taxon>Micrococcales</taxon>
        <taxon>Microbacteriaceae</taxon>
        <taxon>Cryobacterium</taxon>
    </lineage>
</organism>